<feature type="transmembrane region" description="Helical" evidence="1">
    <location>
        <begin position="55"/>
        <end position="79"/>
    </location>
</feature>
<evidence type="ECO:0000256" key="1">
    <source>
        <dbReference type="SAM" id="Phobius"/>
    </source>
</evidence>
<sequence length="82" mass="9335">MVKLIIEFILFGCLAVFFCTVSWLEMPNAKDKKTGRKRTLYQRLRLANRQLRLQLFLGIAAALVTVLAALQLLGIIPYLDIV</sequence>
<proteinExistence type="predicted"/>
<keyword evidence="1" id="KW-1133">Transmembrane helix</keyword>
<dbReference type="Proteomes" id="UP001200537">
    <property type="component" value="Unassembled WGS sequence"/>
</dbReference>
<comment type="caution">
    <text evidence="2">The sequence shown here is derived from an EMBL/GenBank/DDBJ whole genome shotgun (WGS) entry which is preliminary data.</text>
</comment>
<dbReference type="AlphaFoldDB" id="A0AAJ1BB29"/>
<accession>A0AAJ1BB29</accession>
<evidence type="ECO:0000313" key="3">
    <source>
        <dbReference type="Proteomes" id="UP001200537"/>
    </source>
</evidence>
<organism evidence="2 3">
    <name type="scientific">Varibaculum cambriense</name>
    <dbReference type="NCBI Taxonomy" id="184870"/>
    <lineage>
        <taxon>Bacteria</taxon>
        <taxon>Bacillati</taxon>
        <taxon>Actinomycetota</taxon>
        <taxon>Actinomycetes</taxon>
        <taxon>Actinomycetales</taxon>
        <taxon>Actinomycetaceae</taxon>
        <taxon>Varibaculum</taxon>
    </lineage>
</organism>
<keyword evidence="1" id="KW-0472">Membrane</keyword>
<evidence type="ECO:0000313" key="2">
    <source>
        <dbReference type="EMBL" id="MCG4617599.1"/>
    </source>
</evidence>
<dbReference type="RefSeq" id="WP_024058320.1">
    <property type="nucleotide sequence ID" value="NZ_CBCTPO010000011.1"/>
</dbReference>
<dbReference type="EMBL" id="JAKNHJ010000005">
    <property type="protein sequence ID" value="MCG4617599.1"/>
    <property type="molecule type" value="Genomic_DNA"/>
</dbReference>
<protein>
    <submittedName>
        <fullName evidence="2">Uncharacterized protein</fullName>
    </submittedName>
</protein>
<name>A0AAJ1BB29_9ACTO</name>
<reference evidence="2" key="1">
    <citation type="submission" date="2022-01" db="EMBL/GenBank/DDBJ databases">
        <title>Collection of gut derived symbiotic bacterial strains cultured from healthy donors.</title>
        <authorList>
            <person name="Lin H."/>
            <person name="Kohout C."/>
            <person name="Waligurski E."/>
            <person name="Pamer E.G."/>
        </authorList>
    </citation>
    <scope>NUCLEOTIDE SEQUENCE</scope>
    <source>
        <strain evidence="2">DFI.7.46</strain>
    </source>
</reference>
<feature type="transmembrane region" description="Helical" evidence="1">
    <location>
        <begin position="6"/>
        <end position="24"/>
    </location>
</feature>
<keyword evidence="1" id="KW-0812">Transmembrane</keyword>
<gene>
    <name evidence="2" type="ORF">L0M99_03680</name>
</gene>